<name>A0ACC2V2L8_9TREE</name>
<dbReference type="Proteomes" id="UP001230649">
    <property type="component" value="Unassembled WGS sequence"/>
</dbReference>
<evidence type="ECO:0000313" key="1">
    <source>
        <dbReference type="EMBL" id="KAJ9093254.1"/>
    </source>
</evidence>
<gene>
    <name evidence="1" type="ORF">QFC20_007172</name>
</gene>
<proteinExistence type="predicted"/>
<evidence type="ECO:0000313" key="2">
    <source>
        <dbReference type="Proteomes" id="UP001230649"/>
    </source>
</evidence>
<keyword evidence="2" id="KW-1185">Reference proteome</keyword>
<accession>A0ACC2V2L8</accession>
<dbReference type="EMBL" id="JASBWS010000158">
    <property type="protein sequence ID" value="KAJ9093254.1"/>
    <property type="molecule type" value="Genomic_DNA"/>
</dbReference>
<comment type="caution">
    <text evidence="1">The sequence shown here is derived from an EMBL/GenBank/DDBJ whole genome shotgun (WGS) entry which is preliminary data.</text>
</comment>
<organism evidence="1 2">
    <name type="scientific">Naganishia adeliensis</name>
    <dbReference type="NCBI Taxonomy" id="92952"/>
    <lineage>
        <taxon>Eukaryota</taxon>
        <taxon>Fungi</taxon>
        <taxon>Dikarya</taxon>
        <taxon>Basidiomycota</taxon>
        <taxon>Agaricomycotina</taxon>
        <taxon>Tremellomycetes</taxon>
        <taxon>Filobasidiales</taxon>
        <taxon>Filobasidiaceae</taxon>
        <taxon>Naganishia</taxon>
    </lineage>
</organism>
<reference evidence="1" key="1">
    <citation type="submission" date="2023-04" db="EMBL/GenBank/DDBJ databases">
        <title>Draft Genome sequencing of Naganishia species isolated from polar environments using Oxford Nanopore Technology.</title>
        <authorList>
            <person name="Leo P."/>
            <person name="Venkateswaran K."/>
        </authorList>
    </citation>
    <scope>NUCLEOTIDE SEQUENCE</scope>
    <source>
        <strain evidence="1">MNA-CCFEE 5262</strain>
    </source>
</reference>
<sequence length="166" mass="19330">MTASYVPGGIDEDPVLLRVQIVPANHEKIVIRYRKEQPIYESLWQIKSSSLSLKKEAKIDHLWLTRHHVELLMWHAKQDEEIICEKIMTSDYEEGFYYTLSLVMDPFRDAYCNKRRISSMPIVGFCEQPVSRTRSEPLQRVREAQDIPGTSLVDEKPSTAAMRDYA</sequence>
<protein>
    <submittedName>
        <fullName evidence="1">Uncharacterized protein</fullName>
    </submittedName>
</protein>